<evidence type="ECO:0000313" key="2">
    <source>
        <dbReference type="EMBL" id="KIY60630.1"/>
    </source>
</evidence>
<feature type="region of interest" description="Disordered" evidence="1">
    <location>
        <begin position="187"/>
        <end position="231"/>
    </location>
</feature>
<dbReference type="AlphaFoldDB" id="A0A0D7ARG6"/>
<feature type="region of interest" description="Disordered" evidence="1">
    <location>
        <begin position="99"/>
        <end position="171"/>
    </location>
</feature>
<dbReference type="Proteomes" id="UP000054007">
    <property type="component" value="Unassembled WGS sequence"/>
</dbReference>
<reference evidence="2 3" key="1">
    <citation type="journal article" date="2015" name="Fungal Genet. Biol.">
        <title>Evolution of novel wood decay mechanisms in Agaricales revealed by the genome sequences of Fistulina hepatica and Cylindrobasidium torrendii.</title>
        <authorList>
            <person name="Floudas D."/>
            <person name="Held B.W."/>
            <person name="Riley R."/>
            <person name="Nagy L.G."/>
            <person name="Koehler G."/>
            <person name="Ransdell A.S."/>
            <person name="Younus H."/>
            <person name="Chow J."/>
            <person name="Chiniquy J."/>
            <person name="Lipzen A."/>
            <person name="Tritt A."/>
            <person name="Sun H."/>
            <person name="Haridas S."/>
            <person name="LaButti K."/>
            <person name="Ohm R.A."/>
            <person name="Kues U."/>
            <person name="Blanchette R.A."/>
            <person name="Grigoriev I.V."/>
            <person name="Minto R.E."/>
            <person name="Hibbett D.S."/>
        </authorList>
    </citation>
    <scope>NUCLEOTIDE SEQUENCE [LARGE SCALE GENOMIC DNA]</scope>
    <source>
        <strain evidence="2 3">FP15055 ss-10</strain>
    </source>
</reference>
<evidence type="ECO:0000256" key="1">
    <source>
        <dbReference type="SAM" id="MobiDB-lite"/>
    </source>
</evidence>
<feature type="compositionally biased region" description="Basic and acidic residues" evidence="1">
    <location>
        <begin position="99"/>
        <end position="108"/>
    </location>
</feature>
<organism evidence="2 3">
    <name type="scientific">Cylindrobasidium torrendii FP15055 ss-10</name>
    <dbReference type="NCBI Taxonomy" id="1314674"/>
    <lineage>
        <taxon>Eukaryota</taxon>
        <taxon>Fungi</taxon>
        <taxon>Dikarya</taxon>
        <taxon>Basidiomycota</taxon>
        <taxon>Agaricomycotina</taxon>
        <taxon>Agaricomycetes</taxon>
        <taxon>Agaricomycetidae</taxon>
        <taxon>Agaricales</taxon>
        <taxon>Marasmiineae</taxon>
        <taxon>Physalacriaceae</taxon>
        <taxon>Cylindrobasidium</taxon>
    </lineage>
</organism>
<dbReference type="EMBL" id="KN881432">
    <property type="protein sequence ID" value="KIY60630.1"/>
    <property type="molecule type" value="Genomic_DNA"/>
</dbReference>
<keyword evidence="3" id="KW-1185">Reference proteome</keyword>
<accession>A0A0D7ARG6</accession>
<proteinExistence type="predicted"/>
<name>A0A0D7ARG6_9AGAR</name>
<protein>
    <submittedName>
        <fullName evidence="2">Uncharacterized protein</fullName>
    </submittedName>
</protein>
<sequence length="250" mass="27489">MPNTTGPNVRTNDNNLRAQFKLVLAEYPRTHAIWMETFPGWIKTVAAHNPSSETKTEYRERKHNIELANAKHIEQQEAWLVANAEAFNNALEDAAKCWSDKGKKKDTGAPKPKPLPMPSDSSDEAPPMAPPFKPKANHRLHLISNPPSPRHSPPRQKKRQQSATVTDKQRASKRLLYELLSSAVEAAGPRLSGELLKAATRPKPAKVSTPKKPVALPPKVTPTPTKAQEKVPEKVLTPEGVLAVRDSGSG</sequence>
<gene>
    <name evidence="2" type="ORF">CYLTODRAFT_427812</name>
</gene>
<evidence type="ECO:0000313" key="3">
    <source>
        <dbReference type="Proteomes" id="UP000054007"/>
    </source>
</evidence>